<dbReference type="Pfam" id="PF05193">
    <property type="entry name" value="Peptidase_M16_C"/>
    <property type="match status" value="1"/>
</dbReference>
<reference evidence="2" key="1">
    <citation type="submission" date="2020-10" db="EMBL/GenBank/DDBJ databases">
        <authorList>
            <person name="Gilroy R."/>
        </authorList>
    </citation>
    <scope>NUCLEOTIDE SEQUENCE</scope>
    <source>
        <strain evidence="2">CHK189-12415</strain>
    </source>
</reference>
<dbReference type="Proteomes" id="UP000824241">
    <property type="component" value="Unassembled WGS sequence"/>
</dbReference>
<dbReference type="InterPro" id="IPR007863">
    <property type="entry name" value="Peptidase_M16_C"/>
</dbReference>
<dbReference type="AlphaFoldDB" id="A0A9D1DW16"/>
<evidence type="ECO:0000313" key="3">
    <source>
        <dbReference type="Proteomes" id="UP000824241"/>
    </source>
</evidence>
<dbReference type="Gene3D" id="3.30.830.10">
    <property type="entry name" value="Metalloenzyme, LuxS/M16 peptidase-like"/>
    <property type="match status" value="2"/>
</dbReference>
<protein>
    <submittedName>
        <fullName evidence="2">Insulinase family protein</fullName>
    </submittedName>
</protein>
<sequence length="444" mass="48991">MKPFPHTYTSIGDGVSFGSIPMEKFQSSLIAVSLIVPLSKETVTENALVALMLGRSTADYPTYRLFSRQLNRLYGAVAGSSLQKLGDEESLTFAASTIDSGLALHGEDLLMESARLVLSMILHPLIQDGAFAEETFRLQKKYLADSIRAEINEKRRYAVNQTMRLMLGDEPAGLPLYGFLEDLEKITPQSAAAAYARILRECRIEIVHAGTGDPSRLRPLFEEAFGGRFAEGRTPCVRPPFRHIPAPGPVKTATDDFEVVQSKLCIGYRVDITPGGEELSAMRMMVAILGGTATSKLFLNVREKQSLCYYCGANLDRTKGIVLIDSGVRPDNAEAAKAAIFHEVEAMQKGDFTDEDMRFALLSLQNTFRSVEDGLFTIESYYRAQKVFGIRETPEDQCRKLAAVTREEIIKAANMLHLDTVYLLNGTASEGEADEEGEEVPYDG</sequence>
<evidence type="ECO:0000259" key="1">
    <source>
        <dbReference type="Pfam" id="PF05193"/>
    </source>
</evidence>
<name>A0A9D1DW16_9FIRM</name>
<evidence type="ECO:0000313" key="2">
    <source>
        <dbReference type="EMBL" id="HIR60087.1"/>
    </source>
</evidence>
<dbReference type="NCBIfam" id="NF047422">
    <property type="entry name" value="YfmF_fam"/>
    <property type="match status" value="1"/>
</dbReference>
<dbReference type="InterPro" id="IPR011249">
    <property type="entry name" value="Metalloenz_LuxS/M16"/>
</dbReference>
<comment type="caution">
    <text evidence="2">The sequence shown here is derived from an EMBL/GenBank/DDBJ whole genome shotgun (WGS) entry which is preliminary data.</text>
</comment>
<organism evidence="2 3">
    <name type="scientific">Candidatus Faecivivens stercoravium</name>
    <dbReference type="NCBI Taxonomy" id="2840803"/>
    <lineage>
        <taxon>Bacteria</taxon>
        <taxon>Bacillati</taxon>
        <taxon>Bacillota</taxon>
        <taxon>Clostridia</taxon>
        <taxon>Eubacteriales</taxon>
        <taxon>Oscillospiraceae</taxon>
        <taxon>Oscillospiraceae incertae sedis</taxon>
        <taxon>Candidatus Faecivivens</taxon>
    </lineage>
</organism>
<dbReference type="GO" id="GO:0046872">
    <property type="term" value="F:metal ion binding"/>
    <property type="evidence" value="ECO:0007669"/>
    <property type="project" value="InterPro"/>
</dbReference>
<reference evidence="2" key="2">
    <citation type="journal article" date="2021" name="PeerJ">
        <title>Extensive microbial diversity within the chicken gut microbiome revealed by metagenomics and culture.</title>
        <authorList>
            <person name="Gilroy R."/>
            <person name="Ravi A."/>
            <person name="Getino M."/>
            <person name="Pursley I."/>
            <person name="Horton D.L."/>
            <person name="Alikhan N.F."/>
            <person name="Baker D."/>
            <person name="Gharbi K."/>
            <person name="Hall N."/>
            <person name="Watson M."/>
            <person name="Adriaenssens E.M."/>
            <person name="Foster-Nyarko E."/>
            <person name="Jarju S."/>
            <person name="Secka A."/>
            <person name="Antonio M."/>
            <person name="Oren A."/>
            <person name="Chaudhuri R.R."/>
            <person name="La Ragione R."/>
            <person name="Hildebrand F."/>
            <person name="Pallen M.J."/>
        </authorList>
    </citation>
    <scope>NUCLEOTIDE SEQUENCE</scope>
    <source>
        <strain evidence="2">CHK189-12415</strain>
    </source>
</reference>
<gene>
    <name evidence="2" type="ORF">IAB37_00700</name>
</gene>
<dbReference type="EMBL" id="DVHA01000022">
    <property type="protein sequence ID" value="HIR60087.1"/>
    <property type="molecule type" value="Genomic_DNA"/>
</dbReference>
<proteinExistence type="predicted"/>
<feature type="domain" description="Peptidase M16 C-terminal" evidence="1">
    <location>
        <begin position="185"/>
        <end position="358"/>
    </location>
</feature>
<accession>A0A9D1DW16</accession>
<dbReference type="SUPFAM" id="SSF63411">
    <property type="entry name" value="LuxS/MPP-like metallohydrolase"/>
    <property type="match status" value="2"/>
</dbReference>